<keyword evidence="6 18" id="KW-0812">Transmembrane</keyword>
<dbReference type="Pfam" id="PF00403">
    <property type="entry name" value="HMA"/>
    <property type="match status" value="2"/>
</dbReference>
<dbReference type="PANTHER" id="PTHR43520">
    <property type="entry name" value="ATP7, ISOFORM B"/>
    <property type="match status" value="1"/>
</dbReference>
<comment type="subcellular location">
    <subcellularLocation>
        <location evidence="1">Cell membrane</location>
        <topology evidence="1">Multi-pass membrane protein</topology>
    </subcellularLocation>
</comment>
<dbReference type="STRING" id="1121439.dsat_1172"/>
<feature type="transmembrane region" description="Helical" evidence="18">
    <location>
        <begin position="269"/>
        <end position="286"/>
    </location>
</feature>
<feature type="transmembrane region" description="Helical" evidence="18">
    <location>
        <begin position="798"/>
        <end position="820"/>
    </location>
</feature>
<dbReference type="GO" id="GO:0016887">
    <property type="term" value="F:ATP hydrolysis activity"/>
    <property type="evidence" value="ECO:0007669"/>
    <property type="project" value="InterPro"/>
</dbReference>
<dbReference type="InterPro" id="IPR036412">
    <property type="entry name" value="HAD-like_sf"/>
</dbReference>
<evidence type="ECO:0000256" key="13">
    <source>
        <dbReference type="ARBA" id="ARBA00022967"/>
    </source>
</evidence>
<dbReference type="PRINTS" id="PR00942">
    <property type="entry name" value="CUATPASEI"/>
</dbReference>
<gene>
    <name evidence="20" type="ORF">dsat_1172</name>
</gene>
<evidence type="ECO:0000256" key="3">
    <source>
        <dbReference type="ARBA" id="ARBA00012517"/>
    </source>
</evidence>
<dbReference type="Gene3D" id="3.40.50.1000">
    <property type="entry name" value="HAD superfamily/HAD-like"/>
    <property type="match status" value="1"/>
</dbReference>
<evidence type="ECO:0000256" key="16">
    <source>
        <dbReference type="ARBA" id="ARBA00023065"/>
    </source>
</evidence>
<evidence type="ECO:0000256" key="15">
    <source>
        <dbReference type="ARBA" id="ARBA00023008"/>
    </source>
</evidence>
<keyword evidence="9 18" id="KW-0547">Nucleotide-binding</keyword>
<feature type="domain" description="HMA" evidence="19">
    <location>
        <begin position="32"/>
        <end position="98"/>
    </location>
</feature>
<dbReference type="PRINTS" id="PR00943">
    <property type="entry name" value="CUATPASE"/>
</dbReference>
<evidence type="ECO:0000256" key="4">
    <source>
        <dbReference type="ARBA" id="ARBA00022448"/>
    </source>
</evidence>
<evidence type="ECO:0000256" key="12">
    <source>
        <dbReference type="ARBA" id="ARBA00022842"/>
    </source>
</evidence>
<evidence type="ECO:0000256" key="2">
    <source>
        <dbReference type="ARBA" id="ARBA00006024"/>
    </source>
</evidence>
<dbReference type="RefSeq" id="WP_020887869.1">
    <property type="nucleotide sequence ID" value="NZ_ATHI01000030.1"/>
</dbReference>
<dbReference type="NCBIfam" id="TIGR00003">
    <property type="entry name" value="copper ion binding protein"/>
    <property type="match status" value="1"/>
</dbReference>
<dbReference type="Gene3D" id="2.70.150.10">
    <property type="entry name" value="Calcium-transporting ATPase, cytoplasmic transduction domain A"/>
    <property type="match status" value="1"/>
</dbReference>
<dbReference type="SFLD" id="SFLDS00003">
    <property type="entry name" value="Haloacid_Dehalogenase"/>
    <property type="match status" value="1"/>
</dbReference>
<evidence type="ECO:0000256" key="9">
    <source>
        <dbReference type="ARBA" id="ARBA00022741"/>
    </source>
</evidence>
<evidence type="ECO:0000256" key="7">
    <source>
        <dbReference type="ARBA" id="ARBA00022723"/>
    </source>
</evidence>
<comment type="caution">
    <text evidence="20">The sequence shown here is derived from an EMBL/GenBank/DDBJ whole genome shotgun (WGS) entry which is preliminary data.</text>
</comment>
<dbReference type="GO" id="GO:0005886">
    <property type="term" value="C:plasma membrane"/>
    <property type="evidence" value="ECO:0007669"/>
    <property type="project" value="UniProtKB-SubCell"/>
</dbReference>
<feature type="transmembrane region" description="Helical" evidence="18">
    <location>
        <begin position="229"/>
        <end position="248"/>
    </location>
</feature>
<sequence length="867" mass="90456">MSEKSVSLGLATAVFPAHTPYPMEGQAEKKTIRLEAPVKGMHCAACQARIERVLAKTPGVREVAVNLAAETMAVEYDPDALSPQAIAKAVADLGFSLEQPPDENELLLDIGGMHCAACQARIERVLAKTPGVREVQVNLANNTGRVVHDPALVSPRAVKEAIAGLGFTAHTRTSGRDAQEAKRREALARLLAMRREVGLAFVFVVPLFIISMGHMFGLPLPAALDPMTAPLAFASAQCLLTLPIVWIGRRFYFQGFPALLRRAPNMDSLVAVGTGAALVYSLWQLVEIALGIDAVARAHDLYFETTGVLLALISLGKYLEARAKLKTSSAIEKLMEMTPDTAVLVTDEGEREVSIEDVEPGDRLLVRPGTRLPVDGVVVSGRSSVDESMLTGESMPVAKEPGAAVTGGTMNQSGALTIEAARVGADTTLARIVEMVRRAQGSKAPIAGLADRVSYYFVPIVMALALASGLAWLAAGAEFTFALRIFIAVLVIACPCAMGLAVPTSLMVGMGRGAQAGVLIKSGEALQAAEGVRAVVFDKTGTLTRGRPEVSRLSPARGISDDELLALAASAEVGSEHPLAAAVVRAARDKGLALAQAEDFLSLPGRGVTARVNGREVAVGNDEFVRERISGDQDAGFDEAAADEIAATGGTPVHVAVDGQAAGIIGVSDVLKDEAPAVVRELSRMGLSVVMLTGDATATAQAVARQAGISRVTARVLPERKAQEVQTLQAEGLSVAMIGDGVNDAPALAQADVGLAMGTGLDVAVEAGDIVLMRGELHGVVTALALSRAVMRNIRQNLFWAFGYNVLGIPVAMGVLHVFGGPTLNPMIAGTAMALSSVSVVSNALRLRLFKPPAMEAASAPTAPEAA</sequence>
<keyword evidence="4" id="KW-0813">Transport</keyword>
<protein>
    <recommendedName>
        <fullName evidence="3">P-type Cu(+) transporter</fullName>
        <ecNumber evidence="3">7.2.2.8</ecNumber>
    </recommendedName>
</protein>
<keyword evidence="7 18" id="KW-0479">Metal-binding</keyword>
<dbReference type="Pfam" id="PF00122">
    <property type="entry name" value="E1-E2_ATPase"/>
    <property type="match status" value="1"/>
</dbReference>
<keyword evidence="11 18" id="KW-0067">ATP-binding</keyword>
<dbReference type="GO" id="GO:0043682">
    <property type="term" value="F:P-type divalent copper transporter activity"/>
    <property type="evidence" value="ECO:0007669"/>
    <property type="project" value="TreeGrafter"/>
</dbReference>
<evidence type="ECO:0000313" key="21">
    <source>
        <dbReference type="Proteomes" id="UP000014975"/>
    </source>
</evidence>
<proteinExistence type="inferred from homology"/>
<dbReference type="GO" id="GO:0060003">
    <property type="term" value="P:copper ion export"/>
    <property type="evidence" value="ECO:0007669"/>
    <property type="project" value="UniProtKB-ARBA"/>
</dbReference>
<dbReference type="PRINTS" id="PR00119">
    <property type="entry name" value="CATATPASE"/>
</dbReference>
<keyword evidence="15" id="KW-0186">Copper</keyword>
<dbReference type="Gene3D" id="3.30.70.100">
    <property type="match status" value="2"/>
</dbReference>
<dbReference type="PROSITE" id="PS01047">
    <property type="entry name" value="HMA_1"/>
    <property type="match status" value="2"/>
</dbReference>
<dbReference type="NCBIfam" id="TIGR01494">
    <property type="entry name" value="ATPase_P-type"/>
    <property type="match status" value="1"/>
</dbReference>
<dbReference type="GO" id="GO:0005507">
    <property type="term" value="F:copper ion binding"/>
    <property type="evidence" value="ECO:0007669"/>
    <property type="project" value="InterPro"/>
</dbReference>
<dbReference type="FunFam" id="2.70.150.10:FF:000020">
    <property type="entry name" value="Copper-exporting P-type ATPase A"/>
    <property type="match status" value="1"/>
</dbReference>
<keyword evidence="16" id="KW-0406">Ion transport</keyword>
<keyword evidence="12" id="KW-0460">Magnesium</keyword>
<dbReference type="InterPro" id="IPR059000">
    <property type="entry name" value="ATPase_P-type_domA"/>
</dbReference>
<dbReference type="SFLD" id="SFLDF00027">
    <property type="entry name" value="p-type_atpase"/>
    <property type="match status" value="1"/>
</dbReference>
<feature type="transmembrane region" description="Helical" evidence="18">
    <location>
        <begin position="826"/>
        <end position="845"/>
    </location>
</feature>
<keyword evidence="17 18" id="KW-0472">Membrane</keyword>
<dbReference type="CDD" id="cd00371">
    <property type="entry name" value="HMA"/>
    <property type="match status" value="2"/>
</dbReference>
<evidence type="ECO:0000256" key="18">
    <source>
        <dbReference type="RuleBase" id="RU362081"/>
    </source>
</evidence>
<dbReference type="Gene3D" id="3.40.1110.10">
    <property type="entry name" value="Calcium-transporting ATPase, cytoplasmic domain N"/>
    <property type="match status" value="1"/>
</dbReference>
<evidence type="ECO:0000256" key="8">
    <source>
        <dbReference type="ARBA" id="ARBA00022737"/>
    </source>
</evidence>
<dbReference type="GO" id="GO:0055070">
    <property type="term" value="P:copper ion homeostasis"/>
    <property type="evidence" value="ECO:0007669"/>
    <property type="project" value="TreeGrafter"/>
</dbReference>
<keyword evidence="14 18" id="KW-1133">Transmembrane helix</keyword>
<dbReference type="InterPro" id="IPR023298">
    <property type="entry name" value="ATPase_P-typ_TM_dom_sf"/>
</dbReference>
<dbReference type="InterPro" id="IPR044492">
    <property type="entry name" value="P_typ_ATPase_HD_dom"/>
</dbReference>
<dbReference type="PROSITE" id="PS01229">
    <property type="entry name" value="COF_2"/>
    <property type="match status" value="1"/>
</dbReference>
<evidence type="ECO:0000256" key="11">
    <source>
        <dbReference type="ARBA" id="ARBA00022840"/>
    </source>
</evidence>
<dbReference type="CDD" id="cd02094">
    <property type="entry name" value="P-type_ATPase_Cu-like"/>
    <property type="match status" value="1"/>
</dbReference>
<comment type="similarity">
    <text evidence="2 18">Belongs to the cation transport ATPase (P-type) (TC 3.A.3) family. Type IB subfamily.</text>
</comment>
<dbReference type="PATRIC" id="fig|1121439.3.peg.2554"/>
<dbReference type="InterPro" id="IPR023214">
    <property type="entry name" value="HAD_sf"/>
</dbReference>
<feature type="transmembrane region" description="Helical" evidence="18">
    <location>
        <begin position="301"/>
        <end position="319"/>
    </location>
</feature>
<dbReference type="NCBIfam" id="TIGR01511">
    <property type="entry name" value="ATPase-IB1_Cu"/>
    <property type="match status" value="1"/>
</dbReference>
<name>S7T3F8_9BACT</name>
<dbReference type="SUPFAM" id="SSF56784">
    <property type="entry name" value="HAD-like"/>
    <property type="match status" value="1"/>
</dbReference>
<evidence type="ECO:0000256" key="6">
    <source>
        <dbReference type="ARBA" id="ARBA00022692"/>
    </source>
</evidence>
<keyword evidence="13" id="KW-1278">Translocase</keyword>
<keyword evidence="10" id="KW-0187">Copper transport</keyword>
<dbReference type="InterPro" id="IPR008250">
    <property type="entry name" value="ATPase_P-typ_transduc_dom_A_sf"/>
</dbReference>
<dbReference type="InterPro" id="IPR036163">
    <property type="entry name" value="HMA_dom_sf"/>
</dbReference>
<keyword evidence="21" id="KW-1185">Reference proteome</keyword>
<dbReference type="PROSITE" id="PS50846">
    <property type="entry name" value="HMA_2"/>
    <property type="match status" value="2"/>
</dbReference>
<dbReference type="NCBIfam" id="TIGR01525">
    <property type="entry name" value="ATPase-IB_hvy"/>
    <property type="match status" value="1"/>
</dbReference>
<organism evidence="20 21">
    <name type="scientific">Alkalidesulfovibrio alkalitolerans DSM 16529</name>
    <dbReference type="NCBI Taxonomy" id="1121439"/>
    <lineage>
        <taxon>Bacteria</taxon>
        <taxon>Pseudomonadati</taxon>
        <taxon>Thermodesulfobacteriota</taxon>
        <taxon>Desulfovibrionia</taxon>
        <taxon>Desulfovibrionales</taxon>
        <taxon>Desulfovibrionaceae</taxon>
        <taxon>Alkalidesulfovibrio</taxon>
    </lineage>
</organism>
<accession>S7T3F8</accession>
<dbReference type="eggNOG" id="COG2217">
    <property type="taxonomic scope" value="Bacteria"/>
</dbReference>
<dbReference type="AlphaFoldDB" id="S7T3F8"/>
<evidence type="ECO:0000256" key="10">
    <source>
        <dbReference type="ARBA" id="ARBA00022796"/>
    </source>
</evidence>
<evidence type="ECO:0000256" key="17">
    <source>
        <dbReference type="ARBA" id="ARBA00023136"/>
    </source>
</evidence>
<feature type="transmembrane region" description="Helical" evidence="18">
    <location>
        <begin position="197"/>
        <end position="217"/>
    </location>
</feature>
<evidence type="ECO:0000259" key="19">
    <source>
        <dbReference type="PROSITE" id="PS50846"/>
    </source>
</evidence>
<dbReference type="InterPro" id="IPR017969">
    <property type="entry name" value="Heavy-metal-associated_CS"/>
</dbReference>
<dbReference type="SUPFAM" id="SSF55008">
    <property type="entry name" value="HMA, heavy metal-associated domain"/>
    <property type="match status" value="2"/>
</dbReference>
<dbReference type="InterPro" id="IPR006121">
    <property type="entry name" value="HMA_dom"/>
</dbReference>
<keyword evidence="5 18" id="KW-1003">Cell membrane</keyword>
<dbReference type="GO" id="GO:0005524">
    <property type="term" value="F:ATP binding"/>
    <property type="evidence" value="ECO:0007669"/>
    <property type="project" value="UniProtKB-UniRule"/>
</dbReference>
<dbReference type="PROSITE" id="PS00154">
    <property type="entry name" value="ATPASE_E1_E2"/>
    <property type="match status" value="1"/>
</dbReference>
<dbReference type="SUPFAM" id="SSF81665">
    <property type="entry name" value="Calcium ATPase, transmembrane domain M"/>
    <property type="match status" value="1"/>
</dbReference>
<dbReference type="SFLD" id="SFLDG00002">
    <property type="entry name" value="C1.7:_P-type_atpase_like"/>
    <property type="match status" value="1"/>
</dbReference>
<evidence type="ECO:0000256" key="1">
    <source>
        <dbReference type="ARBA" id="ARBA00004651"/>
    </source>
</evidence>
<dbReference type="Proteomes" id="UP000014975">
    <property type="component" value="Unassembled WGS sequence"/>
</dbReference>
<evidence type="ECO:0000256" key="5">
    <source>
        <dbReference type="ARBA" id="ARBA00022475"/>
    </source>
</evidence>
<dbReference type="InterPro" id="IPR006122">
    <property type="entry name" value="HMA_Cu_ion-bd"/>
</dbReference>
<reference evidence="20 21" key="1">
    <citation type="journal article" date="2013" name="Genome Announc.">
        <title>Draft genome sequences for three mercury-methylating, sulfate-reducing bacteria.</title>
        <authorList>
            <person name="Brown S.D."/>
            <person name="Hurt R.A.Jr."/>
            <person name="Gilmour C.C."/>
            <person name="Elias D.A."/>
        </authorList>
    </citation>
    <scope>NUCLEOTIDE SEQUENCE [LARGE SCALE GENOMIC DNA]</scope>
    <source>
        <strain evidence="20 21">DSM 16529</strain>
    </source>
</reference>
<dbReference type="GO" id="GO:0140581">
    <property type="term" value="F:P-type monovalent copper transporter activity"/>
    <property type="evidence" value="ECO:0007669"/>
    <property type="project" value="UniProtKB-EC"/>
</dbReference>
<dbReference type="FunFam" id="3.30.70.100:FF:000005">
    <property type="entry name" value="Copper-exporting P-type ATPase A"/>
    <property type="match status" value="2"/>
</dbReference>
<dbReference type="EC" id="7.2.2.8" evidence="3"/>
<keyword evidence="8" id="KW-0677">Repeat</keyword>
<feature type="transmembrane region" description="Helical" evidence="18">
    <location>
        <begin position="481"/>
        <end position="502"/>
    </location>
</feature>
<dbReference type="InterPro" id="IPR018303">
    <property type="entry name" value="ATPase_P-typ_P_site"/>
</dbReference>
<evidence type="ECO:0000256" key="14">
    <source>
        <dbReference type="ARBA" id="ARBA00022989"/>
    </source>
</evidence>
<dbReference type="OrthoDB" id="9763278at2"/>
<dbReference type="InterPro" id="IPR027256">
    <property type="entry name" value="P-typ_ATPase_IB"/>
</dbReference>
<feature type="domain" description="HMA" evidence="19">
    <location>
        <begin position="104"/>
        <end position="170"/>
    </location>
</feature>
<dbReference type="Pfam" id="PF00702">
    <property type="entry name" value="Hydrolase"/>
    <property type="match status" value="1"/>
</dbReference>
<dbReference type="InterPro" id="IPR023299">
    <property type="entry name" value="ATPase_P-typ_cyto_dom_N"/>
</dbReference>
<dbReference type="EMBL" id="ATHI01000030">
    <property type="protein sequence ID" value="EPR31045.1"/>
    <property type="molecule type" value="Genomic_DNA"/>
</dbReference>
<dbReference type="PANTHER" id="PTHR43520:SF8">
    <property type="entry name" value="P-TYPE CU(+) TRANSPORTER"/>
    <property type="match status" value="1"/>
</dbReference>
<dbReference type="SUPFAM" id="SSF81653">
    <property type="entry name" value="Calcium ATPase, transduction domain A"/>
    <property type="match status" value="1"/>
</dbReference>
<feature type="transmembrane region" description="Helical" evidence="18">
    <location>
        <begin position="453"/>
        <end position="475"/>
    </location>
</feature>
<evidence type="ECO:0000313" key="20">
    <source>
        <dbReference type="EMBL" id="EPR31045.1"/>
    </source>
</evidence>
<dbReference type="InterPro" id="IPR001757">
    <property type="entry name" value="P_typ_ATPase"/>
</dbReference>